<keyword evidence="1" id="KW-0479">Metal-binding</keyword>
<reference evidence="7 8" key="1">
    <citation type="submission" date="2019-09" db="EMBL/GenBank/DDBJ databases">
        <title>Bird 10,000 Genomes (B10K) Project - Family phase.</title>
        <authorList>
            <person name="Zhang G."/>
        </authorList>
    </citation>
    <scope>NUCLEOTIDE SEQUENCE [LARGE SCALE GENOMIC DNA]</scope>
    <source>
        <strain evidence="7">OUT-0015</strain>
        <tissue evidence="7">Blood</tissue>
    </source>
</reference>
<dbReference type="InterPro" id="IPR001909">
    <property type="entry name" value="KRAB"/>
</dbReference>
<dbReference type="Gene3D" id="3.30.160.60">
    <property type="entry name" value="Classic Zinc Finger"/>
    <property type="match status" value="1"/>
</dbReference>
<feature type="compositionally biased region" description="Basic and acidic residues" evidence="5">
    <location>
        <begin position="75"/>
        <end position="85"/>
    </location>
</feature>
<feature type="compositionally biased region" description="Polar residues" evidence="5">
    <location>
        <begin position="92"/>
        <end position="104"/>
    </location>
</feature>
<dbReference type="EMBL" id="VZSK01001408">
    <property type="protein sequence ID" value="NWY70758.1"/>
    <property type="molecule type" value="Genomic_DNA"/>
</dbReference>
<sequence length="142" mass="15504">MEPRVVLGPRHGALHRDVVQQSCTALLALEFSVPKPDLLSYLDREEEVTALDLHVSGDTPTAEHGAGAGQEEPAEEKPNTDKEHAQLPASRGETQAANTCSSAGTAALARHLQSHLRQKPFDCSQTFTRSCHLEQHLQSHLR</sequence>
<evidence type="ECO:0000256" key="4">
    <source>
        <dbReference type="ARBA" id="ARBA00022833"/>
    </source>
</evidence>
<evidence type="ECO:0000259" key="6">
    <source>
        <dbReference type="PROSITE" id="PS50805"/>
    </source>
</evidence>
<feature type="domain" description="KRAB" evidence="6">
    <location>
        <begin position="1"/>
        <end position="61"/>
    </location>
</feature>
<feature type="compositionally biased region" description="Low complexity" evidence="5">
    <location>
        <begin position="62"/>
        <end position="71"/>
    </location>
</feature>
<proteinExistence type="predicted"/>
<keyword evidence="3" id="KW-0863">Zinc-finger</keyword>
<dbReference type="Proteomes" id="UP000529965">
    <property type="component" value="Unassembled WGS sequence"/>
</dbReference>
<comment type="caution">
    <text evidence="7">The sequence shown here is derived from an EMBL/GenBank/DDBJ whole genome shotgun (WGS) entry which is preliminary data.</text>
</comment>
<dbReference type="PROSITE" id="PS50805">
    <property type="entry name" value="KRAB"/>
    <property type="match status" value="1"/>
</dbReference>
<evidence type="ECO:0000256" key="5">
    <source>
        <dbReference type="SAM" id="MobiDB-lite"/>
    </source>
</evidence>
<evidence type="ECO:0000313" key="7">
    <source>
        <dbReference type="EMBL" id="NWY70758.1"/>
    </source>
</evidence>
<dbReference type="AlphaFoldDB" id="A0A7K7GNB8"/>
<keyword evidence="2" id="KW-0677">Repeat</keyword>
<dbReference type="InterPro" id="IPR036236">
    <property type="entry name" value="Znf_C2H2_sf"/>
</dbReference>
<feature type="non-terminal residue" evidence="7">
    <location>
        <position position="1"/>
    </location>
</feature>
<evidence type="ECO:0000313" key="8">
    <source>
        <dbReference type="Proteomes" id="UP000529965"/>
    </source>
</evidence>
<dbReference type="GO" id="GO:0006355">
    <property type="term" value="P:regulation of DNA-templated transcription"/>
    <property type="evidence" value="ECO:0007669"/>
    <property type="project" value="InterPro"/>
</dbReference>
<dbReference type="SUPFAM" id="SSF57667">
    <property type="entry name" value="beta-beta-alpha zinc fingers"/>
    <property type="match status" value="1"/>
</dbReference>
<keyword evidence="4" id="KW-0862">Zinc</keyword>
<feature type="non-terminal residue" evidence="7">
    <location>
        <position position="142"/>
    </location>
</feature>
<dbReference type="GO" id="GO:0008270">
    <property type="term" value="F:zinc ion binding"/>
    <property type="evidence" value="ECO:0007669"/>
    <property type="project" value="UniProtKB-KW"/>
</dbReference>
<feature type="region of interest" description="Disordered" evidence="5">
    <location>
        <begin position="54"/>
        <end position="104"/>
    </location>
</feature>
<keyword evidence="8" id="KW-1185">Reference proteome</keyword>
<organism evidence="7 8">
    <name type="scientific">Erithacus rubecula</name>
    <name type="common">European robin</name>
    <dbReference type="NCBI Taxonomy" id="37610"/>
    <lineage>
        <taxon>Eukaryota</taxon>
        <taxon>Metazoa</taxon>
        <taxon>Chordata</taxon>
        <taxon>Craniata</taxon>
        <taxon>Vertebrata</taxon>
        <taxon>Euteleostomi</taxon>
        <taxon>Archelosauria</taxon>
        <taxon>Archosauria</taxon>
        <taxon>Dinosauria</taxon>
        <taxon>Saurischia</taxon>
        <taxon>Theropoda</taxon>
        <taxon>Coelurosauria</taxon>
        <taxon>Aves</taxon>
        <taxon>Neognathae</taxon>
        <taxon>Neoaves</taxon>
        <taxon>Telluraves</taxon>
        <taxon>Australaves</taxon>
        <taxon>Passeriformes</taxon>
        <taxon>Turdidae</taxon>
        <taxon>Erithacus</taxon>
    </lineage>
</organism>
<evidence type="ECO:0000256" key="2">
    <source>
        <dbReference type="ARBA" id="ARBA00022737"/>
    </source>
</evidence>
<name>A0A7K7GNB8_ERIRU</name>
<gene>
    <name evidence="7" type="primary">Znf557</name>
    <name evidence="7" type="ORF">ERIRUB_R14784</name>
</gene>
<accession>A0A7K7GNB8</accession>
<evidence type="ECO:0000256" key="1">
    <source>
        <dbReference type="ARBA" id="ARBA00022723"/>
    </source>
</evidence>
<protein>
    <submittedName>
        <fullName evidence="7">ZN557 protein</fullName>
    </submittedName>
</protein>
<evidence type="ECO:0000256" key="3">
    <source>
        <dbReference type="ARBA" id="ARBA00022771"/>
    </source>
</evidence>